<accession>A0AAV0JPB6</accession>
<evidence type="ECO:0000313" key="4">
    <source>
        <dbReference type="Proteomes" id="UP001154282"/>
    </source>
</evidence>
<evidence type="ECO:0000313" key="1">
    <source>
        <dbReference type="EMBL" id="CAI0410549.1"/>
    </source>
</evidence>
<dbReference type="EMBL" id="CAMGYJ010000005">
    <property type="protein sequence ID" value="CAI0410562.1"/>
    <property type="molecule type" value="Genomic_DNA"/>
</dbReference>
<proteinExistence type="predicted"/>
<evidence type="ECO:0000313" key="3">
    <source>
        <dbReference type="EMBL" id="CAI0465467.1"/>
    </source>
</evidence>
<name>A0AAV0JPB6_9ROSI</name>
<dbReference type="Proteomes" id="UP001154282">
    <property type="component" value="Unassembled WGS sequence"/>
</dbReference>
<gene>
    <name evidence="1" type="ORF">LITE_LOCUS14814</name>
    <name evidence="2" type="ORF">LITE_LOCUS14821</name>
    <name evidence="3" type="ORF">LITE_LOCUS36615</name>
</gene>
<organism evidence="1 4">
    <name type="scientific">Linum tenue</name>
    <dbReference type="NCBI Taxonomy" id="586396"/>
    <lineage>
        <taxon>Eukaryota</taxon>
        <taxon>Viridiplantae</taxon>
        <taxon>Streptophyta</taxon>
        <taxon>Embryophyta</taxon>
        <taxon>Tracheophyta</taxon>
        <taxon>Spermatophyta</taxon>
        <taxon>Magnoliopsida</taxon>
        <taxon>eudicotyledons</taxon>
        <taxon>Gunneridae</taxon>
        <taxon>Pentapetalae</taxon>
        <taxon>rosids</taxon>
        <taxon>fabids</taxon>
        <taxon>Malpighiales</taxon>
        <taxon>Linaceae</taxon>
        <taxon>Linum</taxon>
    </lineage>
</organism>
<evidence type="ECO:0000313" key="2">
    <source>
        <dbReference type="EMBL" id="CAI0410562.1"/>
    </source>
</evidence>
<comment type="caution">
    <text evidence="1">The sequence shown here is derived from an EMBL/GenBank/DDBJ whole genome shotgun (WGS) entry which is preliminary data.</text>
</comment>
<dbReference type="EMBL" id="CAMGYJ010000008">
    <property type="protein sequence ID" value="CAI0465467.1"/>
    <property type="molecule type" value="Genomic_DNA"/>
</dbReference>
<keyword evidence="4" id="KW-1185">Reference proteome</keyword>
<reference evidence="1" key="1">
    <citation type="submission" date="2022-08" db="EMBL/GenBank/DDBJ databases">
        <authorList>
            <person name="Gutierrez-Valencia J."/>
        </authorList>
    </citation>
    <scope>NUCLEOTIDE SEQUENCE</scope>
</reference>
<sequence>MPRSSPSSSTTRRRGRS</sequence>
<protein>
    <submittedName>
        <fullName evidence="1">Uncharacterized protein</fullName>
    </submittedName>
</protein>
<dbReference type="AlphaFoldDB" id="A0AAV0JPB6"/>
<dbReference type="EMBL" id="CAMGYJ010000005">
    <property type="protein sequence ID" value="CAI0410549.1"/>
    <property type="molecule type" value="Genomic_DNA"/>
</dbReference>